<keyword evidence="6" id="KW-1185">Reference proteome</keyword>
<comment type="similarity">
    <text evidence="4">Belongs to the GPI family.</text>
</comment>
<protein>
    <recommendedName>
        <fullName evidence="4">Glucose-6-phosphate isomerase</fullName>
        <ecNumber evidence="4">5.3.1.9</ecNumber>
    </recommendedName>
</protein>
<accession>A0A2Z3RYW6</accession>
<dbReference type="EMBL" id="CP023994">
    <property type="protein sequence ID" value="AWR21284.1"/>
    <property type="molecule type" value="Genomic_DNA"/>
</dbReference>
<evidence type="ECO:0000256" key="4">
    <source>
        <dbReference type="RuleBase" id="RU000612"/>
    </source>
</evidence>
<dbReference type="Gene3D" id="3.40.50.10490">
    <property type="entry name" value="Glucose-6-phosphate isomerase like protein, domain 1"/>
    <property type="match status" value="3"/>
</dbReference>
<dbReference type="InterPro" id="IPR001672">
    <property type="entry name" value="G6P_Isomerase"/>
</dbReference>
<dbReference type="GO" id="GO:0006096">
    <property type="term" value="P:glycolytic process"/>
    <property type="evidence" value="ECO:0007669"/>
    <property type="project" value="UniProtKB-UniPathway"/>
</dbReference>
<evidence type="ECO:0000256" key="1">
    <source>
        <dbReference type="ARBA" id="ARBA00022432"/>
    </source>
</evidence>
<dbReference type="GO" id="GO:0006094">
    <property type="term" value="P:gluconeogenesis"/>
    <property type="evidence" value="ECO:0007669"/>
    <property type="project" value="UniProtKB-KW"/>
</dbReference>
<dbReference type="Pfam" id="PF00342">
    <property type="entry name" value="PGI"/>
    <property type="match status" value="1"/>
</dbReference>
<evidence type="ECO:0000256" key="2">
    <source>
        <dbReference type="ARBA" id="ARBA00023152"/>
    </source>
</evidence>
<proteinExistence type="inferred from homology"/>
<dbReference type="UniPathway" id="UPA00109">
    <property type="reaction ID" value="UER00181"/>
</dbReference>
<keyword evidence="2 4" id="KW-0324">Glycolysis</keyword>
<comment type="pathway">
    <text evidence="4">Carbohydrate degradation; glycolysis; D-glyceraldehyde 3-phosphate and glycerone phosphate from D-glucose: step 2/4.</text>
</comment>
<dbReference type="EC" id="5.3.1.9" evidence="4"/>
<dbReference type="GO" id="GO:0051156">
    <property type="term" value="P:glucose 6-phosphate metabolic process"/>
    <property type="evidence" value="ECO:0007669"/>
    <property type="project" value="TreeGrafter"/>
</dbReference>
<dbReference type="InterPro" id="IPR046348">
    <property type="entry name" value="SIS_dom_sf"/>
</dbReference>
<dbReference type="RefSeq" id="WP_110233139.1">
    <property type="nucleotide sequence ID" value="NZ_CP023994.1"/>
</dbReference>
<dbReference type="PANTHER" id="PTHR11469:SF1">
    <property type="entry name" value="GLUCOSE-6-PHOSPHATE ISOMERASE"/>
    <property type="match status" value="1"/>
</dbReference>
<dbReference type="PROSITE" id="PS51463">
    <property type="entry name" value="P_GLUCOSE_ISOMERASE_3"/>
    <property type="match status" value="1"/>
</dbReference>
<organism evidence="5 6">
    <name type="scientific">Aurantimicrobium photophilum</name>
    <dbReference type="NCBI Taxonomy" id="1987356"/>
    <lineage>
        <taxon>Bacteria</taxon>
        <taxon>Bacillati</taxon>
        <taxon>Actinomycetota</taxon>
        <taxon>Actinomycetes</taxon>
        <taxon>Micrococcales</taxon>
        <taxon>Microbacteriaceae</taxon>
        <taxon>Aurantimicrobium</taxon>
    </lineage>
</organism>
<dbReference type="GO" id="GO:0048029">
    <property type="term" value="F:monosaccharide binding"/>
    <property type="evidence" value="ECO:0007669"/>
    <property type="project" value="TreeGrafter"/>
</dbReference>
<dbReference type="PRINTS" id="PR00662">
    <property type="entry name" value="G6PISOMERASE"/>
</dbReference>
<dbReference type="Proteomes" id="UP000246894">
    <property type="component" value="Chromosome"/>
</dbReference>
<comment type="catalytic activity">
    <reaction evidence="4">
        <text>alpha-D-glucose 6-phosphate = beta-D-fructose 6-phosphate</text>
        <dbReference type="Rhea" id="RHEA:11816"/>
        <dbReference type="ChEBI" id="CHEBI:57634"/>
        <dbReference type="ChEBI" id="CHEBI:58225"/>
        <dbReference type="EC" id="5.3.1.9"/>
    </reaction>
</comment>
<dbReference type="OrthoDB" id="140919at2"/>
<dbReference type="GO" id="GO:0005829">
    <property type="term" value="C:cytosol"/>
    <property type="evidence" value="ECO:0007669"/>
    <property type="project" value="TreeGrafter"/>
</dbReference>
<keyword evidence="3 4" id="KW-0413">Isomerase</keyword>
<dbReference type="AlphaFoldDB" id="A0A2Z3RYW6"/>
<dbReference type="GO" id="GO:0097367">
    <property type="term" value="F:carbohydrate derivative binding"/>
    <property type="evidence" value="ECO:0007669"/>
    <property type="project" value="InterPro"/>
</dbReference>
<reference evidence="5 6" key="1">
    <citation type="submission" date="2017-10" db="EMBL/GenBank/DDBJ databases">
        <title>Genome of an Actinobacterium that displays light-enhanced growth.</title>
        <authorList>
            <person name="Maresca J.A."/>
            <person name="Hempel P."/>
            <person name="Shevchenko O."/>
            <person name="Miller K.J."/>
            <person name="Hahn M.W."/>
        </authorList>
    </citation>
    <scope>NUCLEOTIDE SEQUENCE [LARGE SCALE GENOMIC DNA]</scope>
    <source>
        <strain evidence="5 6">MWH-Mo1</strain>
    </source>
</reference>
<gene>
    <name evidence="5" type="ORF">AURMO_00673</name>
</gene>
<evidence type="ECO:0000313" key="5">
    <source>
        <dbReference type="EMBL" id="AWR21284.1"/>
    </source>
</evidence>
<sequence>MSFRIKVSGAAEAAVETHVPQLVADLVASSITAQDPALWGKAAEAESAIRLGWTESVSISRPLVPEIEALRDELRAKGVNHIVLGGMGGSSLAPEVITATMQAELTVLDSTEPGQIKAAITDRLETTAVVISSKSGGTVETDSQKRIYEAAFAAVGIDPLERIIVVTDPGSPLDKSAREAGYRVFNADPNVGGRFSALTAFGLVPSGLAGVDLNELLNEAEAISIDLAVDQPENPGLILGAAIAGTSPLKNKLALVTDGTHLVGFPDWAEQLIAESTGKEGTGILPVVLDVVSPELSAGYADVQVLRLVDDAHEFHLLNRDKHEGEILVSGTLGAMFMVFEYATAVAGRLLGINPFDQPDVESAKIAARALLDNRPAPTEPLFTDKGIEVRAHGDLGDAKTVREAITAVLEQLPADGYVSVQAYVDRANYPQLHGVRDLVAARAGRPVTFGWGPRFLHSTGQFHKGGPAVGVFIQILQAPDGDVVIPERPFSFGQLIAAQAAGDANVLADHGRPVLTLTLTNPNTELEHLFAAFN</sequence>
<dbReference type="PANTHER" id="PTHR11469">
    <property type="entry name" value="GLUCOSE-6-PHOSPHATE ISOMERASE"/>
    <property type="match status" value="1"/>
</dbReference>
<dbReference type="SUPFAM" id="SSF53697">
    <property type="entry name" value="SIS domain"/>
    <property type="match status" value="1"/>
</dbReference>
<evidence type="ECO:0000256" key="3">
    <source>
        <dbReference type="ARBA" id="ARBA00023235"/>
    </source>
</evidence>
<keyword evidence="1 4" id="KW-0312">Gluconeogenesis</keyword>
<name>A0A2Z3RYW6_9MICO</name>
<evidence type="ECO:0000313" key="6">
    <source>
        <dbReference type="Proteomes" id="UP000246894"/>
    </source>
</evidence>
<dbReference type="KEGG" id="aum:AURMO_00673"/>
<dbReference type="GO" id="GO:0004347">
    <property type="term" value="F:glucose-6-phosphate isomerase activity"/>
    <property type="evidence" value="ECO:0007669"/>
    <property type="project" value="UniProtKB-EC"/>
</dbReference>